<name>A0A162CTX3_9FLAO</name>
<dbReference type="AlphaFoldDB" id="A0A162CTX3"/>
<dbReference type="Proteomes" id="UP000076715">
    <property type="component" value="Unassembled WGS sequence"/>
</dbReference>
<protein>
    <recommendedName>
        <fullName evidence="3">STAS/SEC14 domain-containing protein</fullName>
    </recommendedName>
</protein>
<comment type="caution">
    <text evidence="1">The sequence shown here is derived from an EMBL/GenBank/DDBJ whole genome shotgun (WGS) entry which is preliminary data.</text>
</comment>
<dbReference type="RefSeq" id="WP_066313143.1">
    <property type="nucleotide sequence ID" value="NZ_CANLSS010000002.1"/>
</dbReference>
<reference evidence="1 2" key="1">
    <citation type="submission" date="2016-01" db="EMBL/GenBank/DDBJ databases">
        <title>The draft genome sequence of Aquimarina sp. RZW4-3-2.</title>
        <authorList>
            <person name="Wang Y."/>
        </authorList>
    </citation>
    <scope>NUCLEOTIDE SEQUENCE [LARGE SCALE GENOMIC DNA]</scope>
    <source>
        <strain evidence="1 2">RZW4-3-2</strain>
    </source>
</reference>
<keyword evidence="2" id="KW-1185">Reference proteome</keyword>
<evidence type="ECO:0008006" key="3">
    <source>
        <dbReference type="Google" id="ProtNLM"/>
    </source>
</evidence>
<gene>
    <name evidence="1" type="ORF">AWE51_23850</name>
</gene>
<proteinExistence type="predicted"/>
<dbReference type="OrthoDB" id="1442370at2"/>
<evidence type="ECO:0000313" key="1">
    <source>
        <dbReference type="EMBL" id="KZS40989.1"/>
    </source>
</evidence>
<sequence>MKETQLSYCHLTFKESHAILVMYEGSAITIENAKEITALLDEFYQGRKFVFITHRKYGHDIDLDVYKGKILKNMIGFAIVSNNPDEVERAVKEQSLWNEAFTFFTTLEEAENWASSFFD</sequence>
<organism evidence="1 2">
    <name type="scientific">Aquimarina aggregata</name>
    <dbReference type="NCBI Taxonomy" id="1642818"/>
    <lineage>
        <taxon>Bacteria</taxon>
        <taxon>Pseudomonadati</taxon>
        <taxon>Bacteroidota</taxon>
        <taxon>Flavobacteriia</taxon>
        <taxon>Flavobacteriales</taxon>
        <taxon>Flavobacteriaceae</taxon>
        <taxon>Aquimarina</taxon>
    </lineage>
</organism>
<dbReference type="STRING" id="1642818.AWE51_23850"/>
<accession>A0A162CTX3</accession>
<dbReference type="EMBL" id="LQRT01000008">
    <property type="protein sequence ID" value="KZS40989.1"/>
    <property type="molecule type" value="Genomic_DNA"/>
</dbReference>
<evidence type="ECO:0000313" key="2">
    <source>
        <dbReference type="Proteomes" id="UP000076715"/>
    </source>
</evidence>